<organism evidence="8 9">
    <name type="scientific">Nakamurella leprariae</name>
    <dbReference type="NCBI Taxonomy" id="2803911"/>
    <lineage>
        <taxon>Bacteria</taxon>
        <taxon>Bacillati</taxon>
        <taxon>Actinomycetota</taxon>
        <taxon>Actinomycetes</taxon>
        <taxon>Nakamurellales</taxon>
        <taxon>Nakamurellaceae</taxon>
        <taxon>Nakamurella</taxon>
    </lineage>
</organism>
<dbReference type="InterPro" id="IPR013325">
    <property type="entry name" value="RNA_pol_sigma_r2"/>
</dbReference>
<reference evidence="8" key="1">
    <citation type="submission" date="2021-01" db="EMBL/GenBank/DDBJ databases">
        <title>YIM 132084 draft genome.</title>
        <authorList>
            <person name="An D."/>
        </authorList>
    </citation>
    <scope>NUCLEOTIDE SEQUENCE</scope>
    <source>
        <strain evidence="8">YIM 132084</strain>
    </source>
</reference>
<keyword evidence="3" id="KW-0731">Sigma factor</keyword>
<evidence type="ECO:0000259" key="6">
    <source>
        <dbReference type="Pfam" id="PF04542"/>
    </source>
</evidence>
<dbReference type="InterPro" id="IPR039425">
    <property type="entry name" value="RNA_pol_sigma-70-like"/>
</dbReference>
<keyword evidence="9" id="KW-1185">Reference proteome</keyword>
<dbReference type="EMBL" id="JAERWK010000007">
    <property type="protein sequence ID" value="MBM9466665.1"/>
    <property type="molecule type" value="Genomic_DNA"/>
</dbReference>
<dbReference type="InterPro" id="IPR036388">
    <property type="entry name" value="WH-like_DNA-bd_sf"/>
</dbReference>
<feature type="domain" description="RNA polymerase sigma factor 70 region 4 type 2" evidence="7">
    <location>
        <begin position="138"/>
        <end position="189"/>
    </location>
</feature>
<dbReference type="PANTHER" id="PTHR43133:SF66">
    <property type="entry name" value="ECF RNA POLYMERASE SIGMA FACTOR SIGK"/>
    <property type="match status" value="1"/>
</dbReference>
<dbReference type="SUPFAM" id="SSF88946">
    <property type="entry name" value="Sigma2 domain of RNA polymerase sigma factors"/>
    <property type="match status" value="1"/>
</dbReference>
<comment type="similarity">
    <text evidence="1">Belongs to the sigma-70 factor family. ECF subfamily.</text>
</comment>
<dbReference type="InterPro" id="IPR013249">
    <property type="entry name" value="RNA_pol_sigma70_r4_t2"/>
</dbReference>
<gene>
    <name evidence="8" type="primary">sigK</name>
    <name evidence="8" type="ORF">JL106_05135</name>
</gene>
<name>A0A938Y6G4_9ACTN</name>
<evidence type="ECO:0000256" key="1">
    <source>
        <dbReference type="ARBA" id="ARBA00010641"/>
    </source>
</evidence>
<dbReference type="Proteomes" id="UP000663792">
    <property type="component" value="Unassembled WGS sequence"/>
</dbReference>
<dbReference type="GO" id="GO:0016987">
    <property type="term" value="F:sigma factor activity"/>
    <property type="evidence" value="ECO:0007669"/>
    <property type="project" value="UniProtKB-KW"/>
</dbReference>
<dbReference type="Gene3D" id="1.10.1740.10">
    <property type="match status" value="1"/>
</dbReference>
<dbReference type="PANTHER" id="PTHR43133">
    <property type="entry name" value="RNA POLYMERASE ECF-TYPE SIGMA FACTO"/>
    <property type="match status" value="1"/>
</dbReference>
<evidence type="ECO:0000313" key="8">
    <source>
        <dbReference type="EMBL" id="MBM9466665.1"/>
    </source>
</evidence>
<sequence length="197" mass="21522">MTPPPRRTGVPAGDPPGTSAEDLLQAIAGGGRGAFEELYDRFAPRIYGMALRVVRDASQAEEVAQEVLLEVWRRAARFDAARGSAAGWILRIAHARAVDRVRSAQASSDREQRSAAVMTEREVDTVSETVERTAERTAVRRCLETLTALQREAILLAYYGGLSYPEVAGRLDTPLGTIKTRMRDGLIRLRGCLEVGA</sequence>
<evidence type="ECO:0000256" key="2">
    <source>
        <dbReference type="ARBA" id="ARBA00023015"/>
    </source>
</evidence>
<accession>A0A938Y6G4</accession>
<dbReference type="InterPro" id="IPR013324">
    <property type="entry name" value="RNA_pol_sigma_r3/r4-like"/>
</dbReference>
<evidence type="ECO:0000259" key="7">
    <source>
        <dbReference type="Pfam" id="PF08281"/>
    </source>
</evidence>
<evidence type="ECO:0000256" key="5">
    <source>
        <dbReference type="SAM" id="MobiDB-lite"/>
    </source>
</evidence>
<dbReference type="AlphaFoldDB" id="A0A938Y6G4"/>
<dbReference type="GO" id="GO:0003677">
    <property type="term" value="F:DNA binding"/>
    <property type="evidence" value="ECO:0007669"/>
    <property type="project" value="InterPro"/>
</dbReference>
<dbReference type="RefSeq" id="WP_205259628.1">
    <property type="nucleotide sequence ID" value="NZ_JAERWK010000007.1"/>
</dbReference>
<dbReference type="GO" id="GO:0006352">
    <property type="term" value="P:DNA-templated transcription initiation"/>
    <property type="evidence" value="ECO:0007669"/>
    <property type="project" value="InterPro"/>
</dbReference>
<dbReference type="Pfam" id="PF04542">
    <property type="entry name" value="Sigma70_r2"/>
    <property type="match status" value="1"/>
</dbReference>
<dbReference type="NCBIfam" id="NF007228">
    <property type="entry name" value="PRK09646.1"/>
    <property type="match status" value="1"/>
</dbReference>
<feature type="domain" description="RNA polymerase sigma-70 region 2" evidence="6">
    <location>
        <begin position="38"/>
        <end position="105"/>
    </location>
</feature>
<evidence type="ECO:0000256" key="3">
    <source>
        <dbReference type="ARBA" id="ARBA00023082"/>
    </source>
</evidence>
<dbReference type="NCBIfam" id="TIGR02937">
    <property type="entry name" value="sigma70-ECF"/>
    <property type="match status" value="1"/>
</dbReference>
<evidence type="ECO:0000256" key="4">
    <source>
        <dbReference type="ARBA" id="ARBA00023163"/>
    </source>
</evidence>
<keyword evidence="4" id="KW-0804">Transcription</keyword>
<dbReference type="CDD" id="cd06171">
    <property type="entry name" value="Sigma70_r4"/>
    <property type="match status" value="1"/>
</dbReference>
<keyword evidence="2" id="KW-0805">Transcription regulation</keyword>
<dbReference type="SUPFAM" id="SSF88659">
    <property type="entry name" value="Sigma3 and sigma4 domains of RNA polymerase sigma factors"/>
    <property type="match status" value="1"/>
</dbReference>
<comment type="caution">
    <text evidence="8">The sequence shown here is derived from an EMBL/GenBank/DDBJ whole genome shotgun (WGS) entry which is preliminary data.</text>
</comment>
<feature type="region of interest" description="Disordered" evidence="5">
    <location>
        <begin position="109"/>
        <end position="129"/>
    </location>
</feature>
<dbReference type="Gene3D" id="1.10.10.10">
    <property type="entry name" value="Winged helix-like DNA-binding domain superfamily/Winged helix DNA-binding domain"/>
    <property type="match status" value="1"/>
</dbReference>
<proteinExistence type="inferred from homology"/>
<evidence type="ECO:0000313" key="9">
    <source>
        <dbReference type="Proteomes" id="UP000663792"/>
    </source>
</evidence>
<protein>
    <submittedName>
        <fullName evidence="8">ECF RNA polymerase sigma factor SigK</fullName>
    </submittedName>
</protein>
<dbReference type="Pfam" id="PF08281">
    <property type="entry name" value="Sigma70_r4_2"/>
    <property type="match status" value="1"/>
</dbReference>
<dbReference type="InterPro" id="IPR014284">
    <property type="entry name" value="RNA_pol_sigma-70_dom"/>
</dbReference>
<dbReference type="InterPro" id="IPR007627">
    <property type="entry name" value="RNA_pol_sigma70_r2"/>
</dbReference>